<protein>
    <submittedName>
        <fullName evidence="1">IQ domain-containing protein IQM3</fullName>
    </submittedName>
</protein>
<name>A0ACC0GBE5_9ERIC</name>
<evidence type="ECO:0000313" key="1">
    <source>
        <dbReference type="EMBL" id="KAI7998456.1"/>
    </source>
</evidence>
<keyword evidence="2" id="KW-1185">Reference proteome</keyword>
<sequence length="89" mass="10507">MRNSWGFLVLQSLIRLDIGDGKEVDLKECPRSKLRQQCIKYLGPEDLRHRKVPLLLVVKEKDDKLKRIAKEMFHEVDHGARSIDNRRDL</sequence>
<proteinExistence type="predicted"/>
<gene>
    <name evidence="1" type="ORF">LOK49_LG10G00514</name>
</gene>
<dbReference type="EMBL" id="CM045767">
    <property type="protein sequence ID" value="KAI7998456.1"/>
    <property type="molecule type" value="Genomic_DNA"/>
</dbReference>
<dbReference type="Proteomes" id="UP001060215">
    <property type="component" value="Chromosome 10"/>
</dbReference>
<evidence type="ECO:0000313" key="2">
    <source>
        <dbReference type="Proteomes" id="UP001060215"/>
    </source>
</evidence>
<accession>A0ACC0GBE5</accession>
<reference evidence="1 2" key="1">
    <citation type="journal article" date="2022" name="Plant J.">
        <title>Chromosome-level genome of Camellia lanceoleosa provides a valuable resource for understanding genome evolution and self-incompatibility.</title>
        <authorList>
            <person name="Gong W."/>
            <person name="Xiao S."/>
            <person name="Wang L."/>
            <person name="Liao Z."/>
            <person name="Chang Y."/>
            <person name="Mo W."/>
            <person name="Hu G."/>
            <person name="Li W."/>
            <person name="Zhao G."/>
            <person name="Zhu H."/>
            <person name="Hu X."/>
            <person name="Ji K."/>
            <person name="Xiang X."/>
            <person name="Song Q."/>
            <person name="Yuan D."/>
            <person name="Jin S."/>
            <person name="Zhang L."/>
        </authorList>
    </citation>
    <scope>NUCLEOTIDE SEQUENCE [LARGE SCALE GENOMIC DNA]</scope>
    <source>
        <strain evidence="1">SQ_2022a</strain>
    </source>
</reference>
<comment type="caution">
    <text evidence="1">The sequence shown here is derived from an EMBL/GenBank/DDBJ whole genome shotgun (WGS) entry which is preliminary data.</text>
</comment>
<organism evidence="1 2">
    <name type="scientific">Camellia lanceoleosa</name>
    <dbReference type="NCBI Taxonomy" id="1840588"/>
    <lineage>
        <taxon>Eukaryota</taxon>
        <taxon>Viridiplantae</taxon>
        <taxon>Streptophyta</taxon>
        <taxon>Embryophyta</taxon>
        <taxon>Tracheophyta</taxon>
        <taxon>Spermatophyta</taxon>
        <taxon>Magnoliopsida</taxon>
        <taxon>eudicotyledons</taxon>
        <taxon>Gunneridae</taxon>
        <taxon>Pentapetalae</taxon>
        <taxon>asterids</taxon>
        <taxon>Ericales</taxon>
        <taxon>Theaceae</taxon>
        <taxon>Camellia</taxon>
    </lineage>
</organism>